<keyword evidence="1" id="KW-0472">Membrane</keyword>
<dbReference type="InterPro" id="IPR021913">
    <property type="entry name" value="DUF3526"/>
</dbReference>
<name>A0A3N0E1K1_SINP1</name>
<protein>
    <submittedName>
        <fullName evidence="2">DUF3526 domain-containing protein</fullName>
    </submittedName>
</protein>
<dbReference type="OrthoDB" id="6016419at2"/>
<comment type="caution">
    <text evidence="2">The sequence shown here is derived from an EMBL/GenBank/DDBJ whole genome shotgun (WGS) entry which is preliminary data.</text>
</comment>
<accession>A0A3N0E1K1</accession>
<organism evidence="2 3">
    <name type="scientific">Sinomicrobium pectinilyticum</name>
    <dbReference type="NCBI Taxonomy" id="1084421"/>
    <lineage>
        <taxon>Bacteria</taxon>
        <taxon>Pseudomonadati</taxon>
        <taxon>Bacteroidota</taxon>
        <taxon>Flavobacteriia</taxon>
        <taxon>Flavobacteriales</taxon>
        <taxon>Flavobacteriaceae</taxon>
        <taxon>Sinomicrobium</taxon>
    </lineage>
</organism>
<proteinExistence type="predicted"/>
<dbReference type="Proteomes" id="UP000267469">
    <property type="component" value="Unassembled WGS sequence"/>
</dbReference>
<dbReference type="EMBL" id="RJTM01000122">
    <property type="protein sequence ID" value="RNL81734.1"/>
    <property type="molecule type" value="Genomic_DNA"/>
</dbReference>
<evidence type="ECO:0000313" key="2">
    <source>
        <dbReference type="EMBL" id="RNL81734.1"/>
    </source>
</evidence>
<gene>
    <name evidence="2" type="ORF">ED312_18560</name>
</gene>
<feature type="transmembrane region" description="Helical" evidence="1">
    <location>
        <begin position="197"/>
        <end position="218"/>
    </location>
</feature>
<evidence type="ECO:0000313" key="3">
    <source>
        <dbReference type="Proteomes" id="UP000267469"/>
    </source>
</evidence>
<keyword evidence="1" id="KW-1133">Transmembrane helix</keyword>
<sequence>MTRLLCIVFRFEWRQLTRQFVPVFALLFFLAMGSYSLYNGKKFVSHQLDGLDSLEQHHRDHRRALLYRFQADTTTAEGKTMAAQAGIPQVVEYRNPPYAAFPPHRLSALAIGQRDLLPYFDIITSKRDVFSSTRTTITNPEKLAAGNFDFSFVLIYLFPLLLMVWSYDIYSSEMEQQTERLVAVQGGHIKRILALKLLFRFLWVCTIAWLLSIAGFWLHRETTGLTVTDALLWLFGVTLYLLFWCAVTWWTVLGKKSSRLTLIRLLGIWFALTFLLPAITNEIVEVSHPLPARTELISAQREEIEHTWDMPVEQLLDTFYINNPQYTTLKSPGDTAHYGNRRFVAYYDLLGRRINRHIKKYNMEVAEHNALLRRLGWFSPVAQMQTFLNAVARTGMDDYLTYREQVGTFHDEWVIHMNNFMLYDKKLDENDIQNLPRFELRENRDQWKKTLLLGFPVFLFVILIFLAAKRKSIY</sequence>
<feature type="transmembrane region" description="Helical" evidence="1">
    <location>
        <begin position="450"/>
        <end position="468"/>
    </location>
</feature>
<feature type="transmembrane region" description="Helical" evidence="1">
    <location>
        <begin position="230"/>
        <end position="250"/>
    </location>
</feature>
<reference evidence="2 3" key="1">
    <citation type="submission" date="2018-10" db="EMBL/GenBank/DDBJ databases">
        <title>Sinomicrobium pectinilyticum sp. nov., a pectinase-producing bacterium isolated from alkaline and saline soil, and emended description of the genus Sinomicrobium.</title>
        <authorList>
            <person name="Cheng B."/>
            <person name="Li C."/>
            <person name="Lai Q."/>
            <person name="Du M."/>
            <person name="Shao Z."/>
            <person name="Xu P."/>
            <person name="Yang C."/>
        </authorList>
    </citation>
    <scope>NUCLEOTIDE SEQUENCE [LARGE SCALE GENOMIC DNA]</scope>
    <source>
        <strain evidence="2 3">5DNS001</strain>
    </source>
</reference>
<dbReference type="AlphaFoldDB" id="A0A3N0E1K1"/>
<keyword evidence="3" id="KW-1185">Reference proteome</keyword>
<dbReference type="PANTHER" id="PTHR43471:SF1">
    <property type="entry name" value="ABC TRANSPORTER PERMEASE PROTEIN NOSY-RELATED"/>
    <property type="match status" value="1"/>
</dbReference>
<dbReference type="Pfam" id="PF12040">
    <property type="entry name" value="DUF3526"/>
    <property type="match status" value="1"/>
</dbReference>
<feature type="transmembrane region" description="Helical" evidence="1">
    <location>
        <begin position="262"/>
        <end position="280"/>
    </location>
</feature>
<keyword evidence="1" id="KW-0812">Transmembrane</keyword>
<dbReference type="PANTHER" id="PTHR43471">
    <property type="entry name" value="ABC TRANSPORTER PERMEASE"/>
    <property type="match status" value="1"/>
</dbReference>
<feature type="transmembrane region" description="Helical" evidence="1">
    <location>
        <begin position="150"/>
        <end position="170"/>
    </location>
</feature>
<dbReference type="RefSeq" id="WP_123217525.1">
    <property type="nucleotide sequence ID" value="NZ_RJTM01000122.1"/>
</dbReference>
<feature type="transmembrane region" description="Helical" evidence="1">
    <location>
        <begin position="20"/>
        <end position="38"/>
    </location>
</feature>
<evidence type="ECO:0000256" key="1">
    <source>
        <dbReference type="SAM" id="Phobius"/>
    </source>
</evidence>